<gene>
    <name evidence="2" type="ORF">ACFO0N_10365</name>
</gene>
<evidence type="ECO:0000313" key="3">
    <source>
        <dbReference type="Proteomes" id="UP001595921"/>
    </source>
</evidence>
<keyword evidence="1" id="KW-0812">Transmembrane</keyword>
<feature type="transmembrane region" description="Helical" evidence="1">
    <location>
        <begin position="34"/>
        <end position="57"/>
    </location>
</feature>
<dbReference type="RefSeq" id="WP_267623955.1">
    <property type="nucleotide sequence ID" value="NZ_JAODIW010000008.1"/>
</dbReference>
<reference evidence="2 3" key="1">
    <citation type="journal article" date="2019" name="Int. J. Syst. Evol. Microbiol.">
        <title>The Global Catalogue of Microorganisms (GCM) 10K type strain sequencing project: providing services to taxonomists for standard genome sequencing and annotation.</title>
        <authorList>
            <consortium name="The Broad Institute Genomics Platform"/>
            <consortium name="The Broad Institute Genome Sequencing Center for Infectious Disease"/>
            <person name="Wu L."/>
            <person name="Ma J."/>
        </authorList>
    </citation>
    <scope>NUCLEOTIDE SEQUENCE [LARGE SCALE GENOMIC DNA]</scope>
    <source>
        <strain evidence="2 3">CGMCC 1.12553</strain>
    </source>
</reference>
<name>A0ABD5PCB9_9EURY</name>
<sequence length="79" mass="7639">MVASLTLGSALAASVLLQISIVEAIVNILSNPLSIVTILVGGAVITASVGVLGYLALGALADGLGGGSSGIGRQPPQRD</sequence>
<keyword evidence="3" id="KW-1185">Reference proteome</keyword>
<dbReference type="EMBL" id="JBHSDS010000006">
    <property type="protein sequence ID" value="MFC4358349.1"/>
    <property type="molecule type" value="Genomic_DNA"/>
</dbReference>
<dbReference type="Pfam" id="PF26067">
    <property type="entry name" value="DUF8024"/>
    <property type="match status" value="1"/>
</dbReference>
<dbReference type="AlphaFoldDB" id="A0ABD5PCB9"/>
<dbReference type="InterPro" id="IPR058337">
    <property type="entry name" value="DUF8024"/>
</dbReference>
<keyword evidence="1" id="KW-1133">Transmembrane helix</keyword>
<proteinExistence type="predicted"/>
<evidence type="ECO:0000313" key="2">
    <source>
        <dbReference type="EMBL" id="MFC4358349.1"/>
    </source>
</evidence>
<keyword evidence="1" id="KW-0472">Membrane</keyword>
<dbReference type="Proteomes" id="UP001595921">
    <property type="component" value="Unassembled WGS sequence"/>
</dbReference>
<organism evidence="2 3">
    <name type="scientific">Halobium salinum</name>
    <dbReference type="NCBI Taxonomy" id="1364940"/>
    <lineage>
        <taxon>Archaea</taxon>
        <taxon>Methanobacteriati</taxon>
        <taxon>Methanobacteriota</taxon>
        <taxon>Stenosarchaea group</taxon>
        <taxon>Halobacteria</taxon>
        <taxon>Halobacteriales</taxon>
        <taxon>Haloferacaceae</taxon>
        <taxon>Halobium</taxon>
    </lineage>
</organism>
<protein>
    <submittedName>
        <fullName evidence="2">Uncharacterized protein</fullName>
    </submittedName>
</protein>
<comment type="caution">
    <text evidence="2">The sequence shown here is derived from an EMBL/GenBank/DDBJ whole genome shotgun (WGS) entry which is preliminary data.</text>
</comment>
<evidence type="ECO:0000256" key="1">
    <source>
        <dbReference type="SAM" id="Phobius"/>
    </source>
</evidence>
<accession>A0ABD5PCB9</accession>